<dbReference type="InterPro" id="IPR032515">
    <property type="entry name" value="DUF4964"/>
</dbReference>
<evidence type="ECO:0000259" key="6">
    <source>
        <dbReference type="Pfam" id="PF16334"/>
    </source>
</evidence>
<reference evidence="10" key="1">
    <citation type="journal article" date="2019" name="Int. J. Syst. Evol. Microbiol.">
        <title>The Global Catalogue of Microorganisms (GCM) 10K type strain sequencing project: providing services to taxonomists for standard genome sequencing and annotation.</title>
        <authorList>
            <consortium name="The Broad Institute Genomics Platform"/>
            <consortium name="The Broad Institute Genome Sequencing Center for Infectious Disease"/>
            <person name="Wu L."/>
            <person name="Ma J."/>
        </authorList>
    </citation>
    <scope>NUCLEOTIDE SEQUENCE [LARGE SCALE GENOMIC DNA]</scope>
    <source>
        <strain evidence="10">JCM 17664</strain>
    </source>
</reference>
<evidence type="ECO:0008006" key="11">
    <source>
        <dbReference type="Google" id="ProtNLM"/>
    </source>
</evidence>
<keyword evidence="10" id="KW-1185">Reference proteome</keyword>
<name>A0ABP8FH16_9BACT</name>
<dbReference type="Proteomes" id="UP001501207">
    <property type="component" value="Unassembled WGS sequence"/>
</dbReference>
<dbReference type="Pfam" id="PF16335">
    <property type="entry name" value="GtaA_6_Hairpin"/>
    <property type="match status" value="1"/>
</dbReference>
<dbReference type="Gene3D" id="2.115.10.20">
    <property type="entry name" value="Glycosyl hydrolase domain, family 43"/>
    <property type="match status" value="1"/>
</dbReference>
<dbReference type="Gene3D" id="1.50.10.10">
    <property type="match status" value="1"/>
</dbReference>
<feature type="domain" description="Glutaminase A central" evidence="7">
    <location>
        <begin position="478"/>
        <end position="814"/>
    </location>
</feature>
<evidence type="ECO:0000259" key="7">
    <source>
        <dbReference type="Pfam" id="PF16335"/>
    </source>
</evidence>
<dbReference type="PANTHER" id="PTHR31987">
    <property type="entry name" value="GLUTAMINASE A-RELATED"/>
    <property type="match status" value="1"/>
</dbReference>
<evidence type="ECO:0000256" key="3">
    <source>
        <dbReference type="ARBA" id="ARBA00023295"/>
    </source>
</evidence>
<dbReference type="SUPFAM" id="SSF75005">
    <property type="entry name" value="Arabinanase/levansucrase/invertase"/>
    <property type="match status" value="1"/>
</dbReference>
<dbReference type="Pfam" id="PF17168">
    <property type="entry name" value="DUF5127"/>
    <property type="match status" value="1"/>
</dbReference>
<dbReference type="InterPro" id="IPR023296">
    <property type="entry name" value="Glyco_hydro_beta-prop_sf"/>
</dbReference>
<dbReference type="InterPro" id="IPR008928">
    <property type="entry name" value="6-hairpin_glycosidase_sf"/>
</dbReference>
<dbReference type="Gene3D" id="2.60.120.260">
    <property type="entry name" value="Galactose-binding domain-like"/>
    <property type="match status" value="1"/>
</dbReference>
<dbReference type="InterPro" id="IPR033433">
    <property type="entry name" value="GtaA_N"/>
</dbReference>
<dbReference type="Pfam" id="PF16334">
    <property type="entry name" value="DUF4964"/>
    <property type="match status" value="1"/>
</dbReference>
<keyword evidence="3" id="KW-0326">Glycosidase</keyword>
<dbReference type="InterPro" id="IPR032514">
    <property type="entry name" value="GtaA_central"/>
</dbReference>
<feature type="region of interest" description="Disordered" evidence="4">
    <location>
        <begin position="1125"/>
        <end position="1149"/>
    </location>
</feature>
<dbReference type="InterPro" id="IPR006710">
    <property type="entry name" value="Glyco_hydro_43"/>
</dbReference>
<evidence type="ECO:0000256" key="1">
    <source>
        <dbReference type="ARBA" id="ARBA00009865"/>
    </source>
</evidence>
<organism evidence="9 10">
    <name type="scientific">Compostibacter hankyongensis</name>
    <dbReference type="NCBI Taxonomy" id="1007089"/>
    <lineage>
        <taxon>Bacteria</taxon>
        <taxon>Pseudomonadati</taxon>
        <taxon>Bacteroidota</taxon>
        <taxon>Chitinophagia</taxon>
        <taxon>Chitinophagales</taxon>
        <taxon>Chitinophagaceae</taxon>
        <taxon>Compostibacter</taxon>
    </lineage>
</organism>
<protein>
    <recommendedName>
        <fullName evidence="11">DUF4965 domain-containing protein</fullName>
    </recommendedName>
</protein>
<feature type="domain" description="DUF4964" evidence="6">
    <location>
        <begin position="25"/>
        <end position="87"/>
    </location>
</feature>
<evidence type="ECO:0000256" key="2">
    <source>
        <dbReference type="ARBA" id="ARBA00022801"/>
    </source>
</evidence>
<evidence type="ECO:0000256" key="4">
    <source>
        <dbReference type="SAM" id="MobiDB-lite"/>
    </source>
</evidence>
<evidence type="ECO:0000313" key="9">
    <source>
        <dbReference type="EMBL" id="GAA4303641.1"/>
    </source>
</evidence>
<dbReference type="EMBL" id="BAABFN010000001">
    <property type="protein sequence ID" value="GAA4303641.1"/>
    <property type="molecule type" value="Genomic_DNA"/>
</dbReference>
<sequence>MNMNKTWLLFLLLLGSLTSRAQMPEAPAYPLITHDPYFSIWSFTDSLPASTTRHWTGADRSLVGILRVDGQLYRFLGMAQPTYKTVLPAADEESYSCRYTEQQPAGDWMKAGFNDRGWKAGIAPFGDNRRAKTAWKSKDIWMRRTFKGGKADLHKLLLKINHDDNVEVYLNGRQVYTKTGWLNKYGYFAIDGNPGELLRRGTNVLAIHCANTAGGAWLDAGIVDEQPAKTAGTVLTAVQKKVEVSATQTRYWFSCGKVDLTLTFTSPLLADSLALLARPVSYVTFAVQSADGAAHDVKAYLGASTDLAVNEPFQEVTAKTYTSGSLSILKAGTREQPVLQKKGDDLRIDWGYLYMAVPRSGQAMQYVSPAAGSLSRLSGNIVADEVASTAGKSLMLNTVLTFGKVEKTPKSAFVMLGYDELFSIQYFHQNLKPWWKTEGNMPTIEAQLEAAARDYKTVLQECDAFDKKLYDEALAAGGEKYARLCALVYRQSLAAHKLVKSPQGELLFLSKENFSNGSINTVDITYPSAPLYLRYNPELLKGMMNGIFYYSESGKWAKPFAAHDLGTYPIANGQTYGEDMPVEESGNMVILSAALAKAEGNTDYAKKHWKTLTTWAEYLAKAGFDPVNQLCTDDFAGHLARNANLSIKAIVALGCYAAMAKDLGEQATADKYRQLAKGMVQQWMQLADDGDHYALTFNDKGTWSQKYNLVWDKVLGLDLFPQEVYDKEIKYYLTKQNAFGLPLDSRKTYTKSDWIMWTAVLAKDQQDFLALTDPIYKYATETPTRVPLSDWHETTDGKQVGFQARSVVGGYFMKVLMQYFSRSRSFKNPLLSSGPDPWAIYHNGYYYYMHTTGHDLRLWKARRITDLRHAEKKIIWTPPASGEHSKEVWAPEIHLMDGKWYVYFTADGGRNAGHRIWVLENASPDPMQGSWVMKGKVSDPTDQWAIDASVFQEGKQWYMIWSGWEKRVPHEEMQNIYIARLKNPWTVDGKRVKLSSPELPWERIWDAGSANRPDHPVYVNEGPELLKHGNKLFLVYSASGCWTNSYALGMLTASAGSDLLDPASWKKSRTPVFSQSPENGVYGPGHNSFFPSPDGKETWILYHANPAPDQGCGGHRSPRAQLVHWQPDGTPDFGTPVAAGTPLPLPSGT</sequence>
<feature type="chain" id="PRO_5045788981" description="DUF4965 domain-containing protein" evidence="5">
    <location>
        <begin position="22"/>
        <end position="1149"/>
    </location>
</feature>
<dbReference type="PANTHER" id="PTHR31987:SF1">
    <property type="entry name" value="GLUTAMINASE A"/>
    <property type="match status" value="1"/>
</dbReference>
<dbReference type="SUPFAM" id="SSF48208">
    <property type="entry name" value="Six-hairpin glycosidases"/>
    <property type="match status" value="1"/>
</dbReference>
<evidence type="ECO:0000256" key="5">
    <source>
        <dbReference type="SAM" id="SignalP"/>
    </source>
</evidence>
<dbReference type="InterPro" id="IPR008979">
    <property type="entry name" value="Galactose-bd-like_sf"/>
</dbReference>
<comment type="similarity">
    <text evidence="1">Belongs to the glycosyl hydrolase 43 family.</text>
</comment>
<keyword evidence="2" id="KW-0378">Hydrolase</keyword>
<dbReference type="CDD" id="cd18820">
    <property type="entry name" value="GH43_LbAraf43-like"/>
    <property type="match status" value="1"/>
</dbReference>
<dbReference type="Pfam" id="PF04616">
    <property type="entry name" value="Glyco_hydro_43"/>
    <property type="match status" value="1"/>
</dbReference>
<dbReference type="InterPro" id="IPR052743">
    <property type="entry name" value="Glutaminase_GtaA"/>
</dbReference>
<accession>A0ABP8FH16</accession>
<feature type="signal peptide" evidence="5">
    <location>
        <begin position="1"/>
        <end position="21"/>
    </location>
</feature>
<feature type="domain" description="Glutaminase A N-terminal" evidence="8">
    <location>
        <begin position="247"/>
        <end position="471"/>
    </location>
</feature>
<gene>
    <name evidence="9" type="ORF">GCM10023143_07320</name>
</gene>
<comment type="caution">
    <text evidence="9">The sequence shown here is derived from an EMBL/GenBank/DDBJ whole genome shotgun (WGS) entry which is preliminary data.</text>
</comment>
<evidence type="ECO:0000313" key="10">
    <source>
        <dbReference type="Proteomes" id="UP001501207"/>
    </source>
</evidence>
<keyword evidence="5" id="KW-0732">Signal</keyword>
<evidence type="ECO:0000259" key="8">
    <source>
        <dbReference type="Pfam" id="PF17168"/>
    </source>
</evidence>
<dbReference type="SUPFAM" id="SSF49785">
    <property type="entry name" value="Galactose-binding domain-like"/>
    <property type="match status" value="1"/>
</dbReference>
<proteinExistence type="inferred from homology"/>
<dbReference type="InterPro" id="IPR012341">
    <property type="entry name" value="6hp_glycosidase-like_sf"/>
</dbReference>